<keyword evidence="2" id="KW-1003">Cell membrane</keyword>
<reference evidence="9" key="1">
    <citation type="submission" date="2016-10" db="EMBL/GenBank/DDBJ databases">
        <authorList>
            <person name="Varghese N."/>
            <person name="Submissions S."/>
        </authorList>
    </citation>
    <scope>NUCLEOTIDE SEQUENCE [LARGE SCALE GENOMIC DNA]</scope>
    <source>
        <strain evidence="9">P18</strain>
    </source>
</reference>
<dbReference type="AlphaFoldDB" id="A0A1I5WQI0"/>
<evidence type="ECO:0000313" key="8">
    <source>
        <dbReference type="EMBL" id="SFQ21636.1"/>
    </source>
</evidence>
<feature type="domain" description="Type II secretion system protein GspF" evidence="7">
    <location>
        <begin position="345"/>
        <end position="480"/>
    </location>
</feature>
<feature type="transmembrane region" description="Helical" evidence="6">
    <location>
        <begin position="462"/>
        <end position="483"/>
    </location>
</feature>
<evidence type="ECO:0000256" key="6">
    <source>
        <dbReference type="SAM" id="Phobius"/>
    </source>
</evidence>
<dbReference type="PANTHER" id="PTHR35007:SF2">
    <property type="entry name" value="PILUS ASSEMBLE PROTEIN"/>
    <property type="match status" value="1"/>
</dbReference>
<dbReference type="PANTHER" id="PTHR35007">
    <property type="entry name" value="INTEGRAL MEMBRANE PROTEIN-RELATED"/>
    <property type="match status" value="1"/>
</dbReference>
<dbReference type="InterPro" id="IPR018076">
    <property type="entry name" value="T2SS_GspF_dom"/>
</dbReference>
<comment type="subcellular location">
    <subcellularLocation>
        <location evidence="1">Cell membrane</location>
        <topology evidence="1">Multi-pass membrane protein</topology>
    </subcellularLocation>
</comment>
<dbReference type="OrthoDB" id="9793966at2"/>
<protein>
    <submittedName>
        <fullName evidence="8">Type II secretion system protein F (GspF)</fullName>
    </submittedName>
</protein>
<name>A0A1I5WQI0_9FIRM</name>
<evidence type="ECO:0000256" key="5">
    <source>
        <dbReference type="ARBA" id="ARBA00023136"/>
    </source>
</evidence>
<keyword evidence="4 6" id="KW-1133">Transmembrane helix</keyword>
<dbReference type="EMBL" id="FOXO01000024">
    <property type="protein sequence ID" value="SFQ21636.1"/>
    <property type="molecule type" value="Genomic_DNA"/>
</dbReference>
<feature type="transmembrane region" description="Helical" evidence="6">
    <location>
        <begin position="341"/>
        <end position="361"/>
    </location>
</feature>
<dbReference type="Pfam" id="PF00482">
    <property type="entry name" value="T2SSF"/>
    <property type="match status" value="1"/>
</dbReference>
<keyword evidence="9" id="KW-1185">Reference proteome</keyword>
<keyword evidence="3 6" id="KW-0812">Transmembrane</keyword>
<evidence type="ECO:0000256" key="1">
    <source>
        <dbReference type="ARBA" id="ARBA00004651"/>
    </source>
</evidence>
<keyword evidence="5 6" id="KW-0472">Membrane</keyword>
<organism evidence="8 9">
    <name type="scientific">Butyrivibrio proteoclasticus</name>
    <dbReference type="NCBI Taxonomy" id="43305"/>
    <lineage>
        <taxon>Bacteria</taxon>
        <taxon>Bacillati</taxon>
        <taxon>Bacillota</taxon>
        <taxon>Clostridia</taxon>
        <taxon>Lachnospirales</taxon>
        <taxon>Lachnospiraceae</taxon>
        <taxon>Butyrivibrio</taxon>
    </lineage>
</organism>
<evidence type="ECO:0000256" key="4">
    <source>
        <dbReference type="ARBA" id="ARBA00022989"/>
    </source>
</evidence>
<feature type="transmembrane region" description="Helical" evidence="6">
    <location>
        <begin position="304"/>
        <end position="321"/>
    </location>
</feature>
<sequence length="485" mass="55406">MIVLYLIPPIILFVLWIMAKEMTLPAGINEEGISREFLKIALFIYEKLCSKKRPIEEGRIRGYLAALHNRKDIEQMETEYFIRKISIVLVIVLAGCFLAAAMFISSRNSKFLEGGNIIHRKNYGEGEFEAGLLAKSETGEEIGEYDFLVNERLYSAVEANELFERASKEAEQLILKDNPTFGEIRDDINLIDNVPGYPFQISWKLDDYELMHSDGRLETDKIPKEGVLLNATAIYKYNEQTWKQEFVMNLLPKALSPKERLAKSLGDLLKEADGKTTYDETIELPKDIEGEAIVWSEQVEDNSILILVLTIVGACMCYIAKDEELKSEMEKRNLQMLADYPQLVSQLVLYLGAGMTVRNIFEKLGKNYIKSREKGDEKHFVYEELVRACRELASGISEIEAYERFGSRCSSQQYSRLSTLLAQNLRKGNGELLKVLNDESKNAFNERMDKVRKLGEEAGTKLLLPMILMLLVVMVMIMIPAYMAF</sequence>
<feature type="transmembrane region" description="Helical" evidence="6">
    <location>
        <begin position="85"/>
        <end position="104"/>
    </location>
</feature>
<accession>A0A1I5WQI0</accession>
<proteinExistence type="predicted"/>
<evidence type="ECO:0000259" key="7">
    <source>
        <dbReference type="Pfam" id="PF00482"/>
    </source>
</evidence>
<evidence type="ECO:0000256" key="2">
    <source>
        <dbReference type="ARBA" id="ARBA00022475"/>
    </source>
</evidence>
<evidence type="ECO:0000256" key="3">
    <source>
        <dbReference type="ARBA" id="ARBA00022692"/>
    </source>
</evidence>
<dbReference type="GO" id="GO:0005886">
    <property type="term" value="C:plasma membrane"/>
    <property type="evidence" value="ECO:0007669"/>
    <property type="project" value="UniProtKB-SubCell"/>
</dbReference>
<evidence type="ECO:0000313" key="9">
    <source>
        <dbReference type="Proteomes" id="UP000182624"/>
    </source>
</evidence>
<gene>
    <name evidence="8" type="ORF">SAMN04487928_12425</name>
</gene>
<dbReference type="Proteomes" id="UP000182624">
    <property type="component" value="Unassembled WGS sequence"/>
</dbReference>